<keyword evidence="1" id="KW-0812">Transmembrane</keyword>
<protein>
    <submittedName>
        <fullName evidence="2">Uncharacterized protein</fullName>
    </submittedName>
</protein>
<sequence>MAIKIIVLVAQRDIISLIQDIFITTYNSFAKHHVYTIIEDFSSSTQCPQYKHTASHRHISNGFLSIMYVNSLAASFGFLAACLLLSILHGYSERLFKILSVCTKYNNEAGLQSSDLFAAGEDVIGETDMFNGCEDRLPPSGYIDNRFGEWVVVDVAIRQSQPV</sequence>
<dbReference type="AlphaFoldDB" id="A0A6A5Z210"/>
<name>A0A6A5Z210_9PLEO</name>
<dbReference type="EMBL" id="ML977329">
    <property type="protein sequence ID" value="KAF2113043.1"/>
    <property type="molecule type" value="Genomic_DNA"/>
</dbReference>
<evidence type="ECO:0000256" key="1">
    <source>
        <dbReference type="SAM" id="Phobius"/>
    </source>
</evidence>
<reference evidence="2" key="1">
    <citation type="journal article" date="2020" name="Stud. Mycol.">
        <title>101 Dothideomycetes genomes: a test case for predicting lifestyles and emergence of pathogens.</title>
        <authorList>
            <person name="Haridas S."/>
            <person name="Albert R."/>
            <person name="Binder M."/>
            <person name="Bloem J."/>
            <person name="Labutti K."/>
            <person name="Salamov A."/>
            <person name="Andreopoulos B."/>
            <person name="Baker S."/>
            <person name="Barry K."/>
            <person name="Bills G."/>
            <person name="Bluhm B."/>
            <person name="Cannon C."/>
            <person name="Castanera R."/>
            <person name="Culley D."/>
            <person name="Daum C."/>
            <person name="Ezra D."/>
            <person name="Gonzalez J."/>
            <person name="Henrissat B."/>
            <person name="Kuo A."/>
            <person name="Liang C."/>
            <person name="Lipzen A."/>
            <person name="Lutzoni F."/>
            <person name="Magnuson J."/>
            <person name="Mondo S."/>
            <person name="Nolan M."/>
            <person name="Ohm R."/>
            <person name="Pangilinan J."/>
            <person name="Park H.-J."/>
            <person name="Ramirez L."/>
            <person name="Alfaro M."/>
            <person name="Sun H."/>
            <person name="Tritt A."/>
            <person name="Yoshinaga Y."/>
            <person name="Zwiers L.-H."/>
            <person name="Turgeon B."/>
            <person name="Goodwin S."/>
            <person name="Spatafora J."/>
            <person name="Crous P."/>
            <person name="Grigoriev I."/>
        </authorList>
    </citation>
    <scope>NUCLEOTIDE SEQUENCE</scope>
    <source>
        <strain evidence="2">CBS 627.86</strain>
    </source>
</reference>
<evidence type="ECO:0000313" key="2">
    <source>
        <dbReference type="EMBL" id="KAF2113043.1"/>
    </source>
</evidence>
<dbReference type="Proteomes" id="UP000799770">
    <property type="component" value="Unassembled WGS sequence"/>
</dbReference>
<organism evidence="2 3">
    <name type="scientific">Lophiotrema nucula</name>
    <dbReference type="NCBI Taxonomy" id="690887"/>
    <lineage>
        <taxon>Eukaryota</taxon>
        <taxon>Fungi</taxon>
        <taxon>Dikarya</taxon>
        <taxon>Ascomycota</taxon>
        <taxon>Pezizomycotina</taxon>
        <taxon>Dothideomycetes</taxon>
        <taxon>Pleosporomycetidae</taxon>
        <taxon>Pleosporales</taxon>
        <taxon>Lophiotremataceae</taxon>
        <taxon>Lophiotrema</taxon>
    </lineage>
</organism>
<accession>A0A6A5Z210</accession>
<keyword evidence="1" id="KW-0472">Membrane</keyword>
<proteinExistence type="predicted"/>
<keyword evidence="1" id="KW-1133">Transmembrane helix</keyword>
<evidence type="ECO:0000313" key="3">
    <source>
        <dbReference type="Proteomes" id="UP000799770"/>
    </source>
</evidence>
<feature type="transmembrane region" description="Helical" evidence="1">
    <location>
        <begin position="66"/>
        <end position="88"/>
    </location>
</feature>
<gene>
    <name evidence="2" type="ORF">BDV96DRAFT_648662</name>
</gene>
<keyword evidence="3" id="KW-1185">Reference proteome</keyword>